<evidence type="ECO:0000313" key="3">
    <source>
        <dbReference type="Proteomes" id="UP001266305"/>
    </source>
</evidence>
<comment type="caution">
    <text evidence="2">The sequence shown here is derived from an EMBL/GenBank/DDBJ whole genome shotgun (WGS) entry which is preliminary data.</text>
</comment>
<dbReference type="Proteomes" id="UP001266305">
    <property type="component" value="Unassembled WGS sequence"/>
</dbReference>
<feature type="non-terminal residue" evidence="2">
    <location>
        <position position="89"/>
    </location>
</feature>
<organism evidence="2 3">
    <name type="scientific">Saguinus oedipus</name>
    <name type="common">Cotton-top tamarin</name>
    <name type="synonym">Oedipomidas oedipus</name>
    <dbReference type="NCBI Taxonomy" id="9490"/>
    <lineage>
        <taxon>Eukaryota</taxon>
        <taxon>Metazoa</taxon>
        <taxon>Chordata</taxon>
        <taxon>Craniata</taxon>
        <taxon>Vertebrata</taxon>
        <taxon>Euteleostomi</taxon>
        <taxon>Mammalia</taxon>
        <taxon>Eutheria</taxon>
        <taxon>Euarchontoglires</taxon>
        <taxon>Primates</taxon>
        <taxon>Haplorrhini</taxon>
        <taxon>Platyrrhini</taxon>
        <taxon>Cebidae</taxon>
        <taxon>Callitrichinae</taxon>
        <taxon>Saguinus</taxon>
    </lineage>
</organism>
<dbReference type="EMBL" id="JASSZA010000019">
    <property type="protein sequence ID" value="KAK2088094.1"/>
    <property type="molecule type" value="Genomic_DNA"/>
</dbReference>
<feature type="compositionally biased region" description="Pro residues" evidence="1">
    <location>
        <begin position="28"/>
        <end position="42"/>
    </location>
</feature>
<feature type="region of interest" description="Disordered" evidence="1">
    <location>
        <begin position="20"/>
        <end position="53"/>
    </location>
</feature>
<name>A0ABQ9TTI5_SAGOE</name>
<sequence>MGWNCAGTAGYYRMGNACRVGRRAGPGDPTPLQGPGPAPPSAVPDSEPGNVHYQEHGDMVATCGALSELSSPKTEGRRQDGSPAHNSLD</sequence>
<evidence type="ECO:0000313" key="2">
    <source>
        <dbReference type="EMBL" id="KAK2088094.1"/>
    </source>
</evidence>
<gene>
    <name evidence="2" type="ORF">P7K49_034001</name>
</gene>
<evidence type="ECO:0000256" key="1">
    <source>
        <dbReference type="SAM" id="MobiDB-lite"/>
    </source>
</evidence>
<feature type="region of interest" description="Disordered" evidence="1">
    <location>
        <begin position="65"/>
        <end position="89"/>
    </location>
</feature>
<keyword evidence="3" id="KW-1185">Reference proteome</keyword>
<accession>A0ABQ9TTI5</accession>
<proteinExistence type="predicted"/>
<reference evidence="2 3" key="1">
    <citation type="submission" date="2023-05" db="EMBL/GenBank/DDBJ databases">
        <title>B98-5 Cell Line De Novo Hybrid Assembly: An Optical Mapping Approach.</title>
        <authorList>
            <person name="Kananen K."/>
            <person name="Auerbach J.A."/>
            <person name="Kautto E."/>
            <person name="Blachly J.S."/>
        </authorList>
    </citation>
    <scope>NUCLEOTIDE SEQUENCE [LARGE SCALE GENOMIC DNA]</scope>
    <source>
        <strain evidence="2">B95-8</strain>
        <tissue evidence="2">Cell line</tissue>
    </source>
</reference>
<protein>
    <submittedName>
        <fullName evidence="2">Uncharacterized protein</fullName>
    </submittedName>
</protein>